<reference evidence="3 5" key="2">
    <citation type="submission" date="2019-02" db="EMBL/GenBank/DDBJ databases">
        <title>Genomic Encyclopedia of Type Strains, Phase IV (KMG-IV): sequencing the most valuable type-strain genomes for metagenomic binning, comparative biology and taxonomic classification.</title>
        <authorList>
            <person name="Goeker M."/>
        </authorList>
    </citation>
    <scope>NUCLEOTIDE SEQUENCE [LARGE SCALE GENOMIC DNA]</scope>
    <source>
        <strain evidence="3 5">DSM 16618</strain>
    </source>
</reference>
<feature type="transmembrane region" description="Helical" evidence="1">
    <location>
        <begin position="12"/>
        <end position="31"/>
    </location>
</feature>
<keyword evidence="1" id="KW-0472">Membrane</keyword>
<reference evidence="2 4" key="1">
    <citation type="submission" date="2015-04" db="EMBL/GenBank/DDBJ databases">
        <title>Genome sequence of Kerstersia gyiorum CG1.</title>
        <authorList>
            <person name="Greninger A.L."/>
            <person name="Kozyreva V."/>
            <person name="Chaturvedi V."/>
        </authorList>
    </citation>
    <scope>NUCLEOTIDE SEQUENCE [LARGE SCALE GENOMIC DNA]</scope>
    <source>
        <strain evidence="2 4">CG1</strain>
    </source>
</reference>
<dbReference type="Proteomes" id="UP000292039">
    <property type="component" value="Unassembled WGS sequence"/>
</dbReference>
<dbReference type="EMBL" id="SGWZ01000004">
    <property type="protein sequence ID" value="RZS67214.1"/>
    <property type="molecule type" value="Genomic_DNA"/>
</dbReference>
<dbReference type="RefSeq" id="WP_068370512.1">
    <property type="nucleotide sequence ID" value="NZ_CBCSEB010000008.1"/>
</dbReference>
<dbReference type="AlphaFoldDB" id="A0A171KS32"/>
<dbReference type="STRING" id="206506.AAV32_08820"/>
<accession>A0A171KS32</accession>
<keyword evidence="4" id="KW-1185">Reference proteome</keyword>
<keyword evidence="1" id="KW-1133">Transmembrane helix</keyword>
<evidence type="ECO:0000313" key="4">
    <source>
        <dbReference type="Proteomes" id="UP000078084"/>
    </source>
</evidence>
<name>A0A171KS32_9BURK</name>
<gene>
    <name evidence="2" type="ORF">AAV32_08820</name>
    <name evidence="3" type="ORF">EV679_2425</name>
</gene>
<feature type="transmembrane region" description="Helical" evidence="1">
    <location>
        <begin position="52"/>
        <end position="74"/>
    </location>
</feature>
<keyword evidence="1" id="KW-0812">Transmembrane</keyword>
<comment type="caution">
    <text evidence="2">The sequence shown here is derived from an EMBL/GenBank/DDBJ whole genome shotgun (WGS) entry which is preliminary data.</text>
</comment>
<evidence type="ECO:0000313" key="2">
    <source>
        <dbReference type="EMBL" id="KKO71699.1"/>
    </source>
</evidence>
<protein>
    <submittedName>
        <fullName evidence="3">Uncharacterized protein DUF1360</fullName>
    </submittedName>
</protein>
<evidence type="ECO:0000313" key="3">
    <source>
        <dbReference type="EMBL" id="RZS67214.1"/>
    </source>
</evidence>
<evidence type="ECO:0000313" key="5">
    <source>
        <dbReference type="Proteomes" id="UP000292039"/>
    </source>
</evidence>
<organism evidence="2 4">
    <name type="scientific">Kerstersia gyiorum</name>
    <dbReference type="NCBI Taxonomy" id="206506"/>
    <lineage>
        <taxon>Bacteria</taxon>
        <taxon>Pseudomonadati</taxon>
        <taxon>Pseudomonadota</taxon>
        <taxon>Betaproteobacteria</taxon>
        <taxon>Burkholderiales</taxon>
        <taxon>Alcaligenaceae</taxon>
        <taxon>Kerstersia</taxon>
    </lineage>
</organism>
<evidence type="ECO:0000256" key="1">
    <source>
        <dbReference type="SAM" id="Phobius"/>
    </source>
</evidence>
<feature type="transmembrane region" description="Helical" evidence="1">
    <location>
        <begin position="86"/>
        <end position="109"/>
    </location>
</feature>
<proteinExistence type="predicted"/>
<dbReference type="EMBL" id="LBNE01000005">
    <property type="protein sequence ID" value="KKO71699.1"/>
    <property type="molecule type" value="Genomic_DNA"/>
</dbReference>
<sequence length="128" mass="14410">MNPYLTNENLHALWACLVLAVAASSIAITITHTEVFAPLRAWTQKLGHMVGYLFQCFYCMSHWVVFLGILIYRPRILSSGSLLADLVVSAFFTLTLSAFVSGIFFKVFLTAMAMKVREKEVKEIMAKK</sequence>
<dbReference type="Proteomes" id="UP000078084">
    <property type="component" value="Unassembled WGS sequence"/>
</dbReference>